<keyword evidence="2" id="KW-0808">Transferase</keyword>
<dbReference type="InterPro" id="IPR036388">
    <property type="entry name" value="WH-like_DNA-bd_sf"/>
</dbReference>
<evidence type="ECO:0000313" key="3">
    <source>
        <dbReference type="Proteomes" id="UP001242480"/>
    </source>
</evidence>
<dbReference type="Gene3D" id="3.30.420.40">
    <property type="match status" value="2"/>
</dbReference>
<evidence type="ECO:0000313" key="2">
    <source>
        <dbReference type="EMBL" id="MDQ0467905.1"/>
    </source>
</evidence>
<accession>A0ABU0J0W4</accession>
<dbReference type="Pfam" id="PF00480">
    <property type="entry name" value="ROK"/>
    <property type="match status" value="1"/>
</dbReference>
<gene>
    <name evidence="2" type="ORF">QO011_000900</name>
</gene>
<sequence length="410" mass="43854">MKDPGLGKNHGFTKRLNRQTVLGLLRRDPSLSRAEIARLVQLSPQAVSNITQDLWDGGLVVPAGKVYGGKGQPPTSYRIAADCGFGIGLHLDRTAVRAVLIDFAYAERAQIREPLTDPSEAGVRGTLRRLVDGLIAAAGVERRRVWGVGIASPRLRLDGEELDSPLLEGEFWSRVHGYELDRGLAEDTGLAVIVENDANAGALGELTFGRGVGLQHFCYLFLGHGLGGGLVQNGAIYRGGSANAGEVGRILVRRGEETLYLESILSLEGLLGRIAPGEDAIHDLDLSLPDLIDGARAATEAWIEAAADHLRWLVATLENTLDPQTILIGSDLPPHVLDRLVERAHPLHPTIGLRRDRAIPRLQAGLIGTDVIALGAATTPLLATLDPDPAATWTIRGRILDLYEPAGPGA</sequence>
<name>A0ABU0J0W4_9HYPH</name>
<dbReference type="PANTHER" id="PTHR18964:SF149">
    <property type="entry name" value="BIFUNCTIONAL UDP-N-ACETYLGLUCOSAMINE 2-EPIMERASE_N-ACETYLMANNOSAMINE KINASE"/>
    <property type="match status" value="1"/>
</dbReference>
<dbReference type="InterPro" id="IPR049874">
    <property type="entry name" value="ROK_cs"/>
</dbReference>
<dbReference type="SUPFAM" id="SSF46785">
    <property type="entry name" value="Winged helix' DNA-binding domain"/>
    <property type="match status" value="1"/>
</dbReference>
<comment type="similarity">
    <text evidence="1">Belongs to the ROK (NagC/XylR) family.</text>
</comment>
<dbReference type="EMBL" id="JAUSVX010000001">
    <property type="protein sequence ID" value="MDQ0467905.1"/>
    <property type="molecule type" value="Genomic_DNA"/>
</dbReference>
<organism evidence="2 3">
    <name type="scientific">Labrys wisconsinensis</name>
    <dbReference type="NCBI Taxonomy" id="425677"/>
    <lineage>
        <taxon>Bacteria</taxon>
        <taxon>Pseudomonadati</taxon>
        <taxon>Pseudomonadota</taxon>
        <taxon>Alphaproteobacteria</taxon>
        <taxon>Hyphomicrobiales</taxon>
        <taxon>Xanthobacteraceae</taxon>
        <taxon>Labrys</taxon>
    </lineage>
</organism>
<dbReference type="SUPFAM" id="SSF53067">
    <property type="entry name" value="Actin-like ATPase domain"/>
    <property type="match status" value="1"/>
</dbReference>
<comment type="caution">
    <text evidence="2">The sequence shown here is derived from an EMBL/GenBank/DDBJ whole genome shotgun (WGS) entry which is preliminary data.</text>
</comment>
<dbReference type="InterPro" id="IPR043129">
    <property type="entry name" value="ATPase_NBD"/>
</dbReference>
<evidence type="ECO:0000256" key="1">
    <source>
        <dbReference type="ARBA" id="ARBA00006479"/>
    </source>
</evidence>
<dbReference type="Pfam" id="PF13412">
    <property type="entry name" value="HTH_24"/>
    <property type="match status" value="1"/>
</dbReference>
<dbReference type="PROSITE" id="PS01125">
    <property type="entry name" value="ROK"/>
    <property type="match status" value="1"/>
</dbReference>
<dbReference type="Proteomes" id="UP001242480">
    <property type="component" value="Unassembled WGS sequence"/>
</dbReference>
<reference evidence="2 3" key="1">
    <citation type="submission" date="2023-07" db="EMBL/GenBank/DDBJ databases">
        <title>Genomic Encyclopedia of Type Strains, Phase IV (KMG-IV): sequencing the most valuable type-strain genomes for metagenomic binning, comparative biology and taxonomic classification.</title>
        <authorList>
            <person name="Goeker M."/>
        </authorList>
    </citation>
    <scope>NUCLEOTIDE SEQUENCE [LARGE SCALE GENOMIC DNA]</scope>
    <source>
        <strain evidence="2 3">DSM 19619</strain>
    </source>
</reference>
<keyword evidence="3" id="KW-1185">Reference proteome</keyword>
<dbReference type="InterPro" id="IPR000600">
    <property type="entry name" value="ROK"/>
</dbReference>
<keyword evidence="2" id="KW-0418">Kinase</keyword>
<protein>
    <submittedName>
        <fullName evidence="2">NBD/HSP70 family sugar kinase</fullName>
    </submittedName>
</protein>
<proteinExistence type="inferred from homology"/>
<dbReference type="Gene3D" id="1.10.10.10">
    <property type="entry name" value="Winged helix-like DNA-binding domain superfamily/Winged helix DNA-binding domain"/>
    <property type="match status" value="1"/>
</dbReference>
<dbReference type="InterPro" id="IPR036390">
    <property type="entry name" value="WH_DNA-bd_sf"/>
</dbReference>
<dbReference type="PANTHER" id="PTHR18964">
    <property type="entry name" value="ROK (REPRESSOR, ORF, KINASE) FAMILY"/>
    <property type="match status" value="1"/>
</dbReference>
<dbReference type="GO" id="GO:0016301">
    <property type="term" value="F:kinase activity"/>
    <property type="evidence" value="ECO:0007669"/>
    <property type="project" value="UniProtKB-KW"/>
</dbReference>
<dbReference type="RefSeq" id="WP_307268222.1">
    <property type="nucleotide sequence ID" value="NZ_JAUSVX010000001.1"/>
</dbReference>